<proteinExistence type="predicted"/>
<gene>
    <name evidence="2" type="ORF">CO179_01770</name>
</gene>
<dbReference type="EMBL" id="PFWZ01000073">
    <property type="protein sequence ID" value="PJA40591.1"/>
    <property type="molecule type" value="Genomic_DNA"/>
</dbReference>
<reference evidence="3" key="1">
    <citation type="submission" date="2017-09" db="EMBL/GenBank/DDBJ databases">
        <title>Depth-based differentiation of microbial function through sediment-hosted aquifers and enrichment of novel symbionts in the deep terrestrial subsurface.</title>
        <authorList>
            <person name="Probst A.J."/>
            <person name="Ladd B."/>
            <person name="Jarett J.K."/>
            <person name="Geller-Mcgrath D.E."/>
            <person name="Sieber C.M.K."/>
            <person name="Emerson J.B."/>
            <person name="Anantharaman K."/>
            <person name="Thomas B.C."/>
            <person name="Malmstrom R."/>
            <person name="Stieglmeier M."/>
            <person name="Klingl A."/>
            <person name="Woyke T."/>
            <person name="Ryan C.M."/>
            <person name="Banfield J.F."/>
        </authorList>
    </citation>
    <scope>NUCLEOTIDE SEQUENCE [LARGE SCALE GENOMIC DNA]</scope>
</reference>
<protein>
    <recommendedName>
        <fullName evidence="4">DUF4012 domain-containing protein</fullName>
    </recommendedName>
</protein>
<keyword evidence="1" id="KW-0812">Transmembrane</keyword>
<evidence type="ECO:0000256" key="1">
    <source>
        <dbReference type="SAM" id="Phobius"/>
    </source>
</evidence>
<evidence type="ECO:0000313" key="3">
    <source>
        <dbReference type="Proteomes" id="UP000231195"/>
    </source>
</evidence>
<sequence length="608" mass="67325">FLRKIPFISGLEIVPVRRKYAWLTFTFVVFFLVTPLFLTLGFSVRGAQKLSSQDFAGSETLFVQAQSVWKFYEPLITVTSGKQWFSASEEVFALGATAARIGRNLNLAFSSLDGVTSVTMQSLNSNGGVLPLSAEDVTKSLSISQIHIDQAILEYSLLEKHAQAVKTIALPGFLQSYVDDLKDLLWLTKPLVENTSSFSDVGNYVLGVGEPKRFVVLLQNNNELRSTGGFIGSYLVYTIDNGRITDFKVDDIYNPDGLLKDHQDPPVPDPIATYMGVTSLGIRDTNWWPSFPDSMESFVTLYERATQEKIDGVFALNVSAVQDILGILGPVEVSGFNETVTAENLTEKAQFYAEVGFEPGDTGKRDFMGALTESLLSKMAADPNQSFHAISTVIGKGILSKNIMAFAKDKTVQSLFHNMQIDGSFLPSKGDYIRVVDSNMGGNKSNYWVNRSSKYNVSVNRDGELSGNLEITWEHTGENNTWPNGTYKNYVRVYLPQNVSNIVINTPLTDQHVYSEFSHTVVAGLIEIPVGETKSIKVTYDLPIGLSFATNDSYELVWENQPGVIDEPFEFTLNLPLFLSSSDEISTHGVLSWPKHIKAHIDGVDVIR</sequence>
<comment type="caution">
    <text evidence="2">The sequence shown here is derived from an EMBL/GenBank/DDBJ whole genome shotgun (WGS) entry which is preliminary data.</text>
</comment>
<evidence type="ECO:0000313" key="2">
    <source>
        <dbReference type="EMBL" id="PJA40591.1"/>
    </source>
</evidence>
<accession>A0A2M7X3N5</accession>
<organism evidence="2 3">
    <name type="scientific">candidate division WWE3 bacterium CG_4_9_14_3_um_filter_39_7</name>
    <dbReference type="NCBI Taxonomy" id="1975080"/>
    <lineage>
        <taxon>Bacteria</taxon>
        <taxon>Katanobacteria</taxon>
    </lineage>
</organism>
<feature type="transmembrane region" description="Helical" evidence="1">
    <location>
        <begin position="20"/>
        <end position="42"/>
    </location>
</feature>
<keyword evidence="1" id="KW-0472">Membrane</keyword>
<feature type="non-terminal residue" evidence="2">
    <location>
        <position position="1"/>
    </location>
</feature>
<dbReference type="Pfam" id="PF13196">
    <property type="entry name" value="DUF4012"/>
    <property type="match status" value="1"/>
</dbReference>
<name>A0A2M7X3N5_UNCKA</name>
<dbReference type="AlphaFoldDB" id="A0A2M7X3N5"/>
<evidence type="ECO:0008006" key="4">
    <source>
        <dbReference type="Google" id="ProtNLM"/>
    </source>
</evidence>
<dbReference type="Proteomes" id="UP000231195">
    <property type="component" value="Unassembled WGS sequence"/>
</dbReference>
<dbReference type="InterPro" id="IPR025101">
    <property type="entry name" value="DUF4012"/>
</dbReference>
<keyword evidence="1" id="KW-1133">Transmembrane helix</keyword>